<organism evidence="5 6">
    <name type="scientific">Streptomyces axinellae</name>
    <dbReference type="NCBI Taxonomy" id="552788"/>
    <lineage>
        <taxon>Bacteria</taxon>
        <taxon>Bacillati</taxon>
        <taxon>Actinomycetota</taxon>
        <taxon>Actinomycetes</taxon>
        <taxon>Kitasatosporales</taxon>
        <taxon>Streptomycetaceae</taxon>
        <taxon>Streptomyces</taxon>
    </lineage>
</organism>
<proteinExistence type="inferred from homology"/>
<keyword evidence="3 4" id="KW-0418">Kinase</keyword>
<sequence length="399" mass="39702">MRADTVRRVVLAPDKFKGTVTAQRLVDLMATAITESGSGAAVTPLPVADGGDGSVTAALSAGWSAVSVPASDAWGTPLDVPLARDGDRAIVEVAAVCGLGALRPGPAEAASGTTYGVGQAIGALLDDGVRDITLALGGSASTDGGTGMLAALGVRLNDRAGKAPAPGGTALTSVTQVAIDELHPALREVRLTLACDVDTPMLGRDGSAEMFARQKGADDATVARLSDGLAHVAPLLERAFSADGAARRAGAGAAGGLGWAGMLLGGVPRSGAEVFLDLLGAEEVIRGADLVITGEGRLDEQSLRGKAPVAVARLAASHGVRTVAVVGSDQLTDKAPGAGRKGRGRTGAGPFADVVALDRMDPACVDDPELTGRLVGLAVHTLLAAHPAPSATPRKGALS</sequence>
<name>A0ABN3Q579_9ACTN</name>
<dbReference type="SUPFAM" id="SSF110738">
    <property type="entry name" value="Glycerate kinase I"/>
    <property type="match status" value="1"/>
</dbReference>
<dbReference type="InterPro" id="IPR036129">
    <property type="entry name" value="Glycerate_kinase_sf"/>
</dbReference>
<gene>
    <name evidence="5" type="ORF">GCM10009863_30380</name>
</gene>
<dbReference type="PIRSF" id="PIRSF006078">
    <property type="entry name" value="GlxK"/>
    <property type="match status" value="1"/>
</dbReference>
<comment type="caution">
    <text evidence="5">The sequence shown here is derived from an EMBL/GenBank/DDBJ whole genome shotgun (WGS) entry which is preliminary data.</text>
</comment>
<keyword evidence="6" id="KW-1185">Reference proteome</keyword>
<reference evidence="5 6" key="1">
    <citation type="journal article" date="2019" name="Int. J. Syst. Evol. Microbiol.">
        <title>The Global Catalogue of Microorganisms (GCM) 10K type strain sequencing project: providing services to taxonomists for standard genome sequencing and annotation.</title>
        <authorList>
            <consortium name="The Broad Institute Genomics Platform"/>
            <consortium name="The Broad Institute Genome Sequencing Center for Infectious Disease"/>
            <person name="Wu L."/>
            <person name="Ma J."/>
        </authorList>
    </citation>
    <scope>NUCLEOTIDE SEQUENCE [LARGE SCALE GENOMIC DNA]</scope>
    <source>
        <strain evidence="5 6">JCM 16373</strain>
    </source>
</reference>
<evidence type="ECO:0000313" key="6">
    <source>
        <dbReference type="Proteomes" id="UP001501447"/>
    </source>
</evidence>
<dbReference type="Proteomes" id="UP001501447">
    <property type="component" value="Unassembled WGS sequence"/>
</dbReference>
<dbReference type="Gene3D" id="3.90.1510.10">
    <property type="entry name" value="Glycerate kinase, domain 2"/>
    <property type="match status" value="1"/>
</dbReference>
<accession>A0ABN3Q579</accession>
<dbReference type="RefSeq" id="WP_344566188.1">
    <property type="nucleotide sequence ID" value="NZ_BAAARJ010000009.1"/>
</dbReference>
<dbReference type="InterPro" id="IPR018193">
    <property type="entry name" value="Glyc_kinase_flavodox-like_fold"/>
</dbReference>
<dbReference type="Gene3D" id="3.40.50.10350">
    <property type="entry name" value="Glycerate kinase, domain 1"/>
    <property type="match status" value="1"/>
</dbReference>
<dbReference type="EMBL" id="BAAARJ010000009">
    <property type="protein sequence ID" value="GAA2614596.1"/>
    <property type="molecule type" value="Genomic_DNA"/>
</dbReference>
<comment type="similarity">
    <text evidence="1 4">Belongs to the glycerate kinase type-1 family.</text>
</comment>
<dbReference type="NCBIfam" id="TIGR00045">
    <property type="entry name" value="glycerate kinase"/>
    <property type="match status" value="1"/>
</dbReference>
<dbReference type="InterPro" id="IPR004381">
    <property type="entry name" value="Glycerate_kinase"/>
</dbReference>
<keyword evidence="2 4" id="KW-0808">Transferase</keyword>
<evidence type="ECO:0000313" key="5">
    <source>
        <dbReference type="EMBL" id="GAA2614596.1"/>
    </source>
</evidence>
<dbReference type="GO" id="GO:0016301">
    <property type="term" value="F:kinase activity"/>
    <property type="evidence" value="ECO:0007669"/>
    <property type="project" value="UniProtKB-KW"/>
</dbReference>
<evidence type="ECO:0000256" key="1">
    <source>
        <dbReference type="ARBA" id="ARBA00006284"/>
    </source>
</evidence>
<dbReference type="PANTHER" id="PTHR21599">
    <property type="entry name" value="GLYCERATE KINASE"/>
    <property type="match status" value="1"/>
</dbReference>
<dbReference type="Pfam" id="PF02595">
    <property type="entry name" value="Gly_kinase"/>
    <property type="match status" value="1"/>
</dbReference>
<dbReference type="InterPro" id="IPR018197">
    <property type="entry name" value="Glycerate_kinase_RE-like"/>
</dbReference>
<evidence type="ECO:0000256" key="2">
    <source>
        <dbReference type="ARBA" id="ARBA00022679"/>
    </source>
</evidence>
<protein>
    <submittedName>
        <fullName evidence="5">Glycerate kinase</fullName>
    </submittedName>
</protein>
<evidence type="ECO:0000256" key="4">
    <source>
        <dbReference type="PIRNR" id="PIRNR006078"/>
    </source>
</evidence>
<dbReference type="PANTHER" id="PTHR21599:SF0">
    <property type="entry name" value="GLYCERATE KINASE"/>
    <property type="match status" value="1"/>
</dbReference>
<evidence type="ECO:0000256" key="3">
    <source>
        <dbReference type="ARBA" id="ARBA00022777"/>
    </source>
</evidence>